<dbReference type="Proteomes" id="UP000502894">
    <property type="component" value="Chromosome"/>
</dbReference>
<gene>
    <name evidence="1" type="ORF">TUM19329_02890</name>
</gene>
<sequence>MSFAATILQFVYGGIDYDKPLWQLIAEQRMKTTNNGLHPGRFVNCIEITMHAYKALLLQSPVFPSTSPLPTLPPFIPGYLAAVHKRILSLDESKQAYFFEEKNCSFSTLKTILKKNNVPFYSHLIIMASLKKLPGGHALSGIVLPNGLYLYDAQGFLPEAWLDENQFDEFYSISHVYVHDSETSLKAIEVFIEQCKSESALPMSPLKEIQPNDEPLLPPVLLGQRLLEFVQLELFRLQAKATIAAGIEQPYLQEKIKEYGQISDDLLNTESNTNLLVSRIKTLVNTAKIVKCHRYSLNWFDPQSLDYFRTFFTPHSEIKVYTGTSSFIEINEYLQSYLMHEIIRLCLLNELDNKYIENKINNFIEELEYLVSGQLNGAHLDSTLERINTLSTQGRHWFGIWGSKSELHYKTYLEPIKNILIDAQENVIWQQPF</sequence>
<proteinExistence type="predicted"/>
<reference evidence="1" key="1">
    <citation type="journal article" date="2020" name="Microbiol. Resour. Announc.">
        <title>Complete Genome Sequence of Novel Psychrotolerant Legionella Strain TUM19329, Isolated from Antarctic Lake Sediment.</title>
        <authorList>
            <person name="Shimada S."/>
            <person name="Nakai R."/>
            <person name="Aoki K."/>
            <person name="Shimoeda N."/>
            <person name="Ohno G."/>
            <person name="Miyazaki Y."/>
            <person name="Kudoh S."/>
            <person name="Imura S."/>
            <person name="Watanabe K."/>
            <person name="Ishii Y."/>
            <person name="Tateda K."/>
        </authorList>
    </citation>
    <scope>NUCLEOTIDE SEQUENCE [LARGE SCALE GENOMIC DNA]</scope>
    <source>
        <strain evidence="1">TUM19329</strain>
    </source>
</reference>
<evidence type="ECO:0000313" key="1">
    <source>
        <dbReference type="EMBL" id="BCA93928.1"/>
    </source>
</evidence>
<dbReference type="EMBL" id="AP022839">
    <property type="protein sequence ID" value="BCA93928.1"/>
    <property type="molecule type" value="Genomic_DNA"/>
</dbReference>
<dbReference type="RefSeq" id="WP_173235848.1">
    <property type="nucleotide sequence ID" value="NZ_AP022839.1"/>
</dbReference>
<dbReference type="KEGG" id="lant:TUM19329_02890"/>
<name>A0A6F8T0F5_9GAMM</name>
<keyword evidence="2" id="KW-1185">Reference proteome</keyword>
<dbReference type="AlphaFoldDB" id="A0A6F8T0F5"/>
<accession>A0A6F8T0F5</accession>
<evidence type="ECO:0000313" key="2">
    <source>
        <dbReference type="Proteomes" id="UP000502894"/>
    </source>
</evidence>
<protein>
    <submittedName>
        <fullName evidence="1">Uncharacterized protein</fullName>
    </submittedName>
</protein>
<organism evidence="1 2">
    <name type="scientific">Legionella antarctica</name>
    <dbReference type="NCBI Taxonomy" id="2708020"/>
    <lineage>
        <taxon>Bacteria</taxon>
        <taxon>Pseudomonadati</taxon>
        <taxon>Pseudomonadota</taxon>
        <taxon>Gammaproteobacteria</taxon>
        <taxon>Legionellales</taxon>
        <taxon>Legionellaceae</taxon>
        <taxon>Legionella</taxon>
    </lineage>
</organism>